<keyword evidence="1" id="KW-1133">Transmembrane helix</keyword>
<feature type="transmembrane region" description="Helical" evidence="1">
    <location>
        <begin position="295"/>
        <end position="317"/>
    </location>
</feature>
<organism evidence="2 3">
    <name type="scientific">Tegillarca granosa</name>
    <name type="common">Malaysian cockle</name>
    <name type="synonym">Anadara granosa</name>
    <dbReference type="NCBI Taxonomy" id="220873"/>
    <lineage>
        <taxon>Eukaryota</taxon>
        <taxon>Metazoa</taxon>
        <taxon>Spiralia</taxon>
        <taxon>Lophotrochozoa</taxon>
        <taxon>Mollusca</taxon>
        <taxon>Bivalvia</taxon>
        <taxon>Autobranchia</taxon>
        <taxon>Pteriomorphia</taxon>
        <taxon>Arcoida</taxon>
        <taxon>Arcoidea</taxon>
        <taxon>Arcidae</taxon>
        <taxon>Tegillarca</taxon>
    </lineage>
</organism>
<protein>
    <submittedName>
        <fullName evidence="2">Uncharacterized protein</fullName>
    </submittedName>
</protein>
<keyword evidence="3" id="KW-1185">Reference proteome</keyword>
<keyword evidence="1" id="KW-0472">Membrane</keyword>
<reference evidence="2 3" key="1">
    <citation type="submission" date="2022-12" db="EMBL/GenBank/DDBJ databases">
        <title>Chromosome-level genome of Tegillarca granosa.</title>
        <authorList>
            <person name="Kim J."/>
        </authorList>
    </citation>
    <scope>NUCLEOTIDE SEQUENCE [LARGE SCALE GENOMIC DNA]</scope>
    <source>
        <strain evidence="2">Teg-2019</strain>
        <tissue evidence="2">Adductor muscle</tissue>
    </source>
</reference>
<proteinExistence type="predicted"/>
<evidence type="ECO:0000313" key="3">
    <source>
        <dbReference type="Proteomes" id="UP001217089"/>
    </source>
</evidence>
<comment type="caution">
    <text evidence="2">The sequence shown here is derived from an EMBL/GenBank/DDBJ whole genome shotgun (WGS) entry which is preliminary data.</text>
</comment>
<dbReference type="EMBL" id="JARBDR010000441">
    <property type="protein sequence ID" value="KAJ8311944.1"/>
    <property type="molecule type" value="Genomic_DNA"/>
</dbReference>
<name>A0ABQ9F3G6_TEGGR</name>
<sequence length="333" mass="38357">MAKYESQGKSVIFKLSDDITAKVANEFEFYLDIKKYITNISTGKEVPTKVSLRLNKSGIEQMEPVLYTFLKDIEEKRSKVQRIIKMSRRLLIVREIQGLLKSRCHACRLDDPSQEHHMGINGCMQDWEDSVEMFFDGVMESGVVNDGDIVRLAEKIASSFKEHLYCPYDTEAESEESMKRFISDNNNLGTDTDVKNCSHVKQFFENVKIYSTKKGAAYLIISLALFGRTGKSHLQNDAISLFSSQSILFLFERFTINYNNKPHRSLNYISPADVTKANEIIYGRIINGFLINNNIFSFSILTLYQKLLIQCIIMIYTNKMLIQCIIMKYTNKI</sequence>
<accession>A0ABQ9F3G6</accession>
<evidence type="ECO:0000313" key="2">
    <source>
        <dbReference type="EMBL" id="KAJ8311944.1"/>
    </source>
</evidence>
<gene>
    <name evidence="2" type="ORF">KUTeg_010497</name>
</gene>
<keyword evidence="1" id="KW-0812">Transmembrane</keyword>
<dbReference type="Proteomes" id="UP001217089">
    <property type="component" value="Unassembled WGS sequence"/>
</dbReference>
<evidence type="ECO:0000256" key="1">
    <source>
        <dbReference type="SAM" id="Phobius"/>
    </source>
</evidence>